<dbReference type="PANTHER" id="PTHR34384:SF5">
    <property type="entry name" value="L-2,3-DIAMINOPROPANOATE--CITRATE LIGASE"/>
    <property type="match status" value="1"/>
</dbReference>
<dbReference type="AlphaFoldDB" id="A0A8J3VFC0"/>
<dbReference type="RefSeq" id="WP_203907978.1">
    <property type="nucleotide sequence ID" value="NZ_BONY01000011.1"/>
</dbReference>
<dbReference type="Pfam" id="PF06276">
    <property type="entry name" value="FhuF"/>
    <property type="match status" value="1"/>
</dbReference>
<dbReference type="InterPro" id="IPR007310">
    <property type="entry name" value="Aerobactin_biosyn_IucA/IucC_N"/>
</dbReference>
<evidence type="ECO:0000259" key="4">
    <source>
        <dbReference type="Pfam" id="PF06276"/>
    </source>
</evidence>
<dbReference type="Gene3D" id="6.10.250.3370">
    <property type="match status" value="1"/>
</dbReference>
<comment type="similarity">
    <text evidence="2">Belongs to the IucA/IucC family.</text>
</comment>
<organism evidence="5 6">
    <name type="scientific">Rhizocola hellebori</name>
    <dbReference type="NCBI Taxonomy" id="1392758"/>
    <lineage>
        <taxon>Bacteria</taxon>
        <taxon>Bacillati</taxon>
        <taxon>Actinomycetota</taxon>
        <taxon>Actinomycetes</taxon>
        <taxon>Micromonosporales</taxon>
        <taxon>Micromonosporaceae</taxon>
        <taxon>Rhizocola</taxon>
    </lineage>
</organism>
<comment type="pathway">
    <text evidence="1">Siderophore biosynthesis.</text>
</comment>
<dbReference type="Pfam" id="PF04183">
    <property type="entry name" value="IucA_IucC"/>
    <property type="match status" value="2"/>
</dbReference>
<evidence type="ECO:0000313" key="5">
    <source>
        <dbReference type="EMBL" id="GIH04076.1"/>
    </source>
</evidence>
<evidence type="ECO:0000313" key="6">
    <source>
        <dbReference type="Proteomes" id="UP000612899"/>
    </source>
</evidence>
<dbReference type="InterPro" id="IPR022770">
    <property type="entry name" value="IucA/IucC-like_C"/>
</dbReference>
<reference evidence="5" key="1">
    <citation type="submission" date="2021-01" db="EMBL/GenBank/DDBJ databases">
        <title>Whole genome shotgun sequence of Rhizocola hellebori NBRC 109834.</title>
        <authorList>
            <person name="Komaki H."/>
            <person name="Tamura T."/>
        </authorList>
    </citation>
    <scope>NUCLEOTIDE SEQUENCE</scope>
    <source>
        <strain evidence="5">NBRC 109834</strain>
    </source>
</reference>
<sequence>MARLWGALAREPIDGIVQRQRFGGDLLLTLASGQRVIGAVAQAEPFAVPAESLRLTTAARWYDDPAALMRDLSLPGRVAHFADELEQSVNYLALARAGQPEPSFGEHTLTVLAGKVEGLARLEQAVVDGHPLHPCCRTRMGMSPAEVLAYAPEHRPTVTLEVYTVPQQRWLSTGTGLPNRLPVHPWQREHVLTAYPFLRPAGQQIAARPLMSLRTLASVADPTRHYKTAIDVQMTSAVRIVSPAAVRNAPRLSTLLNSITADVGLTVWPEPAAGAVLDEDGMPMRELAVSLRRAVLPRPNEVILPLAALAAPSPADGRPLIREAVTLGYGGHPAGFLADLAGVILPPLLTLLHRGVALEAHGQNLLVTLTHGRPSGLSYRDIGGLRISPARLSRHHQDIPILYGDVVSDDPVTLRSKAFASGIAVALGEPIAVLAHEYDLDPQGLWRLVRERAEQVYAALPNSAAPDAHALFHDPLPLKATTAMRLAADPLADLWAQLDNPLAS</sequence>
<gene>
    <name evidence="5" type="ORF">Rhe02_21430</name>
</gene>
<protein>
    <submittedName>
        <fullName evidence="5">Iron transporter</fullName>
    </submittedName>
</protein>
<feature type="domain" description="Aerobactin siderophore biosynthesis IucA/IucC-like C-terminal" evidence="4">
    <location>
        <begin position="337"/>
        <end position="488"/>
    </location>
</feature>
<keyword evidence="6" id="KW-1185">Reference proteome</keyword>
<evidence type="ECO:0000256" key="1">
    <source>
        <dbReference type="ARBA" id="ARBA00004924"/>
    </source>
</evidence>
<dbReference type="PANTHER" id="PTHR34384">
    <property type="entry name" value="L-2,3-DIAMINOPROPANOATE--CITRATE LIGASE"/>
    <property type="match status" value="1"/>
</dbReference>
<feature type="domain" description="Aerobactin siderophore biosynthesis IucA/IucC N-terminal" evidence="3">
    <location>
        <begin position="120"/>
        <end position="169"/>
    </location>
</feature>
<dbReference type="Gene3D" id="1.10.510.40">
    <property type="match status" value="1"/>
</dbReference>
<feature type="domain" description="Aerobactin siderophore biosynthesis IucA/IucC N-terminal" evidence="3">
    <location>
        <begin position="181"/>
        <end position="310"/>
    </location>
</feature>
<dbReference type="Proteomes" id="UP000612899">
    <property type="component" value="Unassembled WGS sequence"/>
</dbReference>
<evidence type="ECO:0000259" key="3">
    <source>
        <dbReference type="Pfam" id="PF04183"/>
    </source>
</evidence>
<evidence type="ECO:0000256" key="2">
    <source>
        <dbReference type="ARBA" id="ARBA00007832"/>
    </source>
</evidence>
<dbReference type="InterPro" id="IPR037455">
    <property type="entry name" value="LucA/IucC-like"/>
</dbReference>
<name>A0A8J3VFC0_9ACTN</name>
<comment type="caution">
    <text evidence="5">The sequence shown here is derived from an EMBL/GenBank/DDBJ whole genome shotgun (WGS) entry which is preliminary data.</text>
</comment>
<dbReference type="GO" id="GO:0019290">
    <property type="term" value="P:siderophore biosynthetic process"/>
    <property type="evidence" value="ECO:0007669"/>
    <property type="project" value="InterPro"/>
</dbReference>
<accession>A0A8J3VFC0</accession>
<dbReference type="EMBL" id="BONY01000011">
    <property type="protein sequence ID" value="GIH04076.1"/>
    <property type="molecule type" value="Genomic_DNA"/>
</dbReference>
<proteinExistence type="inferred from homology"/>
<dbReference type="GO" id="GO:0016881">
    <property type="term" value="F:acid-amino acid ligase activity"/>
    <property type="evidence" value="ECO:0007669"/>
    <property type="project" value="UniProtKB-ARBA"/>
</dbReference>